<dbReference type="SUPFAM" id="SSF54106">
    <property type="entry name" value="LysM domain"/>
    <property type="match status" value="1"/>
</dbReference>
<dbReference type="Proteomes" id="UP001178148">
    <property type="component" value="Unassembled WGS sequence"/>
</dbReference>
<dbReference type="PANTHER" id="PTHR30404:SF0">
    <property type="entry name" value="N-ACETYLMURAMOYL-L-ALANINE AMIDASE AMIC"/>
    <property type="match status" value="1"/>
</dbReference>
<dbReference type="GO" id="GO:0071555">
    <property type="term" value="P:cell wall organization"/>
    <property type="evidence" value="ECO:0007669"/>
    <property type="project" value="UniProtKB-KW"/>
</dbReference>
<dbReference type="EC" id="3.5.1.28" evidence="4"/>
<dbReference type="PROSITE" id="PS51782">
    <property type="entry name" value="LYSM"/>
    <property type="match status" value="1"/>
</dbReference>
<dbReference type="SMART" id="SM00646">
    <property type="entry name" value="Ami_3"/>
    <property type="match status" value="1"/>
</dbReference>
<dbReference type="Pfam" id="PF01476">
    <property type="entry name" value="LysM"/>
    <property type="match status" value="1"/>
</dbReference>
<evidence type="ECO:0000256" key="4">
    <source>
        <dbReference type="ARBA" id="ARBA00011901"/>
    </source>
</evidence>
<accession>A0AA90NNU6</accession>
<evidence type="ECO:0000256" key="7">
    <source>
        <dbReference type="ARBA" id="ARBA00022801"/>
    </source>
</evidence>
<dbReference type="Gene3D" id="3.10.350.10">
    <property type="entry name" value="LysM domain"/>
    <property type="match status" value="1"/>
</dbReference>
<evidence type="ECO:0000256" key="6">
    <source>
        <dbReference type="ARBA" id="ARBA00022764"/>
    </source>
</evidence>
<dbReference type="GO" id="GO:0009253">
    <property type="term" value="P:peptidoglycan catabolic process"/>
    <property type="evidence" value="ECO:0007669"/>
    <property type="project" value="InterPro"/>
</dbReference>
<sequence>MSWQLLRIFSRLFSNNLSESLSDTEHHLALTGQWRFLSKAAGSLCFLFSISTLTAGLAWANTAQVHDVRLWRSPDKTRLVFDVSDAVIHSELWLTNPQRLVIDIKNSQLKTNLSSLRLKNTPIKKVRHGIRNKTDLRLVLDLRQQITAKIFLLQPNTTYGYRLVIDLFDAKKKEKPAVKAKREWRNIVVAIDAGHGGEDPGALAHGGGYEKHVTLGIAKKLAALLKKAPGFASVLIRDGDYYLDLRQRTHIAREHNADLFISIHADGFKDKRARGASIFALSHSGATSETARWLAQKENLSDQIGGEGGISLNDKDDLLVGVLLDLSMTSTLSSSLEIGDEILQNIRKVSNLHKKQVEQAGFIVLKSPDIPSILVEAGFITNPQESKKLKSSTYQRKIAQSIFKGLKTWFINRPAPDTLIAKWKQEGRLKVKPKNYIIQPGDTLSDIAKAFNIRLSLLKKVNNISQADRVLAGTVLIIPD</sequence>
<comment type="subcellular location">
    <subcellularLocation>
        <location evidence="2">Periplasm</location>
    </subcellularLocation>
</comment>
<keyword evidence="12" id="KW-1185">Reference proteome</keyword>
<dbReference type="InterPro" id="IPR050695">
    <property type="entry name" value="N-acetylmuramoyl_amidase_3"/>
</dbReference>
<dbReference type="SMART" id="SM00257">
    <property type="entry name" value="LysM"/>
    <property type="match status" value="1"/>
</dbReference>
<keyword evidence="5" id="KW-0732">Signal</keyword>
<dbReference type="InterPro" id="IPR021731">
    <property type="entry name" value="AMIN_dom"/>
</dbReference>
<evidence type="ECO:0000313" key="12">
    <source>
        <dbReference type="Proteomes" id="UP001178148"/>
    </source>
</evidence>
<dbReference type="GO" id="GO:0008745">
    <property type="term" value="F:N-acetylmuramoyl-L-alanine amidase activity"/>
    <property type="evidence" value="ECO:0007669"/>
    <property type="project" value="UniProtKB-EC"/>
</dbReference>
<evidence type="ECO:0000256" key="5">
    <source>
        <dbReference type="ARBA" id="ARBA00022729"/>
    </source>
</evidence>
<dbReference type="InterPro" id="IPR018392">
    <property type="entry name" value="LysM"/>
</dbReference>
<dbReference type="Pfam" id="PF01520">
    <property type="entry name" value="Amidase_3"/>
    <property type="match status" value="1"/>
</dbReference>
<dbReference type="Gene3D" id="3.40.630.40">
    <property type="entry name" value="Zn-dependent exopeptidases"/>
    <property type="match status" value="1"/>
</dbReference>
<evidence type="ECO:0000256" key="8">
    <source>
        <dbReference type="ARBA" id="ARBA00023316"/>
    </source>
</evidence>
<dbReference type="Gene3D" id="2.60.40.3500">
    <property type="match status" value="1"/>
</dbReference>
<dbReference type="InterPro" id="IPR002508">
    <property type="entry name" value="MurNAc-LAA_cat"/>
</dbReference>
<dbReference type="CDD" id="cd00118">
    <property type="entry name" value="LysM"/>
    <property type="match status" value="1"/>
</dbReference>
<protein>
    <recommendedName>
        <fullName evidence="9">N-acetylmuramoyl-L-alanine amidase AmiC</fullName>
        <ecNumber evidence="4">3.5.1.28</ecNumber>
    </recommendedName>
</protein>
<dbReference type="CDD" id="cd02696">
    <property type="entry name" value="MurNAc-LAA"/>
    <property type="match status" value="1"/>
</dbReference>
<dbReference type="SUPFAM" id="SSF53187">
    <property type="entry name" value="Zn-dependent exopeptidases"/>
    <property type="match status" value="1"/>
</dbReference>
<dbReference type="AlphaFoldDB" id="A0AA90NNU6"/>
<name>A0AA90NNU6_9GAMM</name>
<dbReference type="FunFam" id="3.40.630.40:FF:000001">
    <property type="entry name" value="N-acetylmuramoyl-L-alanine amidase"/>
    <property type="match status" value="1"/>
</dbReference>
<evidence type="ECO:0000256" key="2">
    <source>
        <dbReference type="ARBA" id="ARBA00004418"/>
    </source>
</evidence>
<comment type="similarity">
    <text evidence="3">Belongs to the N-acetylmuramoyl-L-alanine amidase 3 family.</text>
</comment>
<organism evidence="11 12">
    <name type="scientific">Candidatus Endonucleibacter bathymodioli</name>
    <dbReference type="NCBI Taxonomy" id="539814"/>
    <lineage>
        <taxon>Bacteria</taxon>
        <taxon>Pseudomonadati</taxon>
        <taxon>Pseudomonadota</taxon>
        <taxon>Gammaproteobacteria</taxon>
        <taxon>Oceanospirillales</taxon>
        <taxon>Endozoicomonadaceae</taxon>
        <taxon>Candidatus Endonucleibacter</taxon>
    </lineage>
</organism>
<proteinExistence type="inferred from homology"/>
<keyword evidence="8" id="KW-0961">Cell wall biogenesis/degradation</keyword>
<evidence type="ECO:0000256" key="3">
    <source>
        <dbReference type="ARBA" id="ARBA00010860"/>
    </source>
</evidence>
<dbReference type="EMBL" id="JASXSV010000037">
    <property type="protein sequence ID" value="MDP0590260.1"/>
    <property type="molecule type" value="Genomic_DNA"/>
</dbReference>
<dbReference type="GO" id="GO:0030288">
    <property type="term" value="C:outer membrane-bounded periplasmic space"/>
    <property type="evidence" value="ECO:0007669"/>
    <property type="project" value="TreeGrafter"/>
</dbReference>
<evidence type="ECO:0000256" key="1">
    <source>
        <dbReference type="ARBA" id="ARBA00001561"/>
    </source>
</evidence>
<dbReference type="InterPro" id="IPR036779">
    <property type="entry name" value="LysM_dom_sf"/>
</dbReference>
<keyword evidence="7 11" id="KW-0378">Hydrolase</keyword>
<comment type="catalytic activity">
    <reaction evidence="1">
        <text>Hydrolyzes the link between N-acetylmuramoyl residues and L-amino acid residues in certain cell-wall glycopeptides.</text>
        <dbReference type="EC" id="3.5.1.28"/>
    </reaction>
</comment>
<evidence type="ECO:0000256" key="9">
    <source>
        <dbReference type="ARBA" id="ARBA00074581"/>
    </source>
</evidence>
<evidence type="ECO:0000259" key="10">
    <source>
        <dbReference type="PROSITE" id="PS51782"/>
    </source>
</evidence>
<evidence type="ECO:0000313" key="11">
    <source>
        <dbReference type="EMBL" id="MDP0590260.1"/>
    </source>
</evidence>
<reference evidence="11 12" key="1">
    <citation type="journal article" date="2023" name="bioRxiv">
        <title>An intranuclear bacterial parasite of deep-sea mussels expresses apoptosis inhibitors acquired from its host.</title>
        <authorList>
            <person name="Gonzalez Porras M.A."/>
            <person name="Assie A."/>
            <person name="Tietjen M."/>
            <person name="Violette M."/>
            <person name="Kleiner M."/>
            <person name="Gruber-Vodicka H."/>
            <person name="Dubilier N."/>
            <person name="Leisch N."/>
        </authorList>
    </citation>
    <scope>NUCLEOTIDE SEQUENCE [LARGE SCALE GENOMIC DNA]</scope>
    <source>
        <strain evidence="11">IAP13</strain>
    </source>
</reference>
<gene>
    <name evidence="11" type="ORF">QS748_14145</name>
</gene>
<keyword evidence="6" id="KW-0574">Periplasm</keyword>
<comment type="caution">
    <text evidence="11">The sequence shown here is derived from an EMBL/GenBank/DDBJ whole genome shotgun (WGS) entry which is preliminary data.</text>
</comment>
<feature type="domain" description="LysM" evidence="10">
    <location>
        <begin position="434"/>
        <end position="478"/>
    </location>
</feature>
<dbReference type="Pfam" id="PF11741">
    <property type="entry name" value="AMIN"/>
    <property type="match status" value="1"/>
</dbReference>
<dbReference type="PANTHER" id="PTHR30404">
    <property type="entry name" value="N-ACETYLMURAMOYL-L-ALANINE AMIDASE"/>
    <property type="match status" value="1"/>
</dbReference>